<name>A0A2P5BP48_TREOI</name>
<dbReference type="Proteomes" id="UP000237000">
    <property type="component" value="Unassembled WGS sequence"/>
</dbReference>
<comment type="caution">
    <text evidence="1">The sequence shown here is derived from an EMBL/GenBank/DDBJ whole genome shotgun (WGS) entry which is preliminary data.</text>
</comment>
<keyword evidence="2" id="KW-1185">Reference proteome</keyword>
<sequence length="85" mass="9642">MEAKNSEPHCHDYLQRIRSYFVLLCGAHGGAESYWTSKENVHVVDVIFWKLHVAFMLGKFSARFLILSGGQKLGSPGWFVNLLVC</sequence>
<protein>
    <submittedName>
        <fullName evidence="1">Uncharacterized protein</fullName>
    </submittedName>
</protein>
<evidence type="ECO:0000313" key="2">
    <source>
        <dbReference type="Proteomes" id="UP000237000"/>
    </source>
</evidence>
<dbReference type="EMBL" id="JXTC01000484">
    <property type="protein sequence ID" value="PON50576.1"/>
    <property type="molecule type" value="Genomic_DNA"/>
</dbReference>
<proteinExistence type="predicted"/>
<dbReference type="AlphaFoldDB" id="A0A2P5BP48"/>
<accession>A0A2P5BP48</accession>
<reference evidence="2" key="1">
    <citation type="submission" date="2016-06" db="EMBL/GenBank/DDBJ databases">
        <title>Parallel loss of symbiosis genes in relatives of nitrogen-fixing non-legume Parasponia.</title>
        <authorList>
            <person name="Van Velzen R."/>
            <person name="Holmer R."/>
            <person name="Bu F."/>
            <person name="Rutten L."/>
            <person name="Van Zeijl A."/>
            <person name="Liu W."/>
            <person name="Santuari L."/>
            <person name="Cao Q."/>
            <person name="Sharma T."/>
            <person name="Shen D."/>
            <person name="Roswanjaya Y."/>
            <person name="Wardhani T."/>
            <person name="Kalhor M.S."/>
            <person name="Jansen J."/>
            <person name="Van den Hoogen J."/>
            <person name="Gungor B."/>
            <person name="Hartog M."/>
            <person name="Hontelez J."/>
            <person name="Verver J."/>
            <person name="Yang W.-C."/>
            <person name="Schijlen E."/>
            <person name="Repin R."/>
            <person name="Schilthuizen M."/>
            <person name="Schranz E."/>
            <person name="Heidstra R."/>
            <person name="Miyata K."/>
            <person name="Fedorova E."/>
            <person name="Kohlen W."/>
            <person name="Bisseling T."/>
            <person name="Smit S."/>
            <person name="Geurts R."/>
        </authorList>
    </citation>
    <scope>NUCLEOTIDE SEQUENCE [LARGE SCALE GENOMIC DNA]</scope>
    <source>
        <strain evidence="2">cv. RG33-2</strain>
    </source>
</reference>
<dbReference type="InParanoid" id="A0A2P5BP48"/>
<evidence type="ECO:0000313" key="1">
    <source>
        <dbReference type="EMBL" id="PON50576.1"/>
    </source>
</evidence>
<gene>
    <name evidence="1" type="ORF">TorRG33x02_313660</name>
</gene>
<organism evidence="1 2">
    <name type="scientific">Trema orientale</name>
    <name type="common">Charcoal tree</name>
    <name type="synonym">Celtis orientalis</name>
    <dbReference type="NCBI Taxonomy" id="63057"/>
    <lineage>
        <taxon>Eukaryota</taxon>
        <taxon>Viridiplantae</taxon>
        <taxon>Streptophyta</taxon>
        <taxon>Embryophyta</taxon>
        <taxon>Tracheophyta</taxon>
        <taxon>Spermatophyta</taxon>
        <taxon>Magnoliopsida</taxon>
        <taxon>eudicotyledons</taxon>
        <taxon>Gunneridae</taxon>
        <taxon>Pentapetalae</taxon>
        <taxon>rosids</taxon>
        <taxon>fabids</taxon>
        <taxon>Rosales</taxon>
        <taxon>Cannabaceae</taxon>
        <taxon>Trema</taxon>
    </lineage>
</organism>